<organism evidence="1 2">
    <name type="scientific">Dentiscutata heterogama</name>
    <dbReference type="NCBI Taxonomy" id="1316150"/>
    <lineage>
        <taxon>Eukaryota</taxon>
        <taxon>Fungi</taxon>
        <taxon>Fungi incertae sedis</taxon>
        <taxon>Mucoromycota</taxon>
        <taxon>Glomeromycotina</taxon>
        <taxon>Glomeromycetes</taxon>
        <taxon>Diversisporales</taxon>
        <taxon>Gigasporaceae</taxon>
        <taxon>Dentiscutata</taxon>
    </lineage>
</organism>
<comment type="caution">
    <text evidence="1">The sequence shown here is derived from an EMBL/GenBank/DDBJ whole genome shotgun (WGS) entry which is preliminary data.</text>
</comment>
<gene>
    <name evidence="1" type="ORF">DHETER_LOCUS5173</name>
</gene>
<sequence length="93" mass="10937">QNTKKKRAANEAEIYKNKNIDKKPKYTRTSKRPNRYYNDDKKNNFTTRSKSNLATQPHEIKSLYNRVENSKPLLVTNTENIKMEKADSQDTMA</sequence>
<dbReference type="EMBL" id="CAJVPU010005575">
    <property type="protein sequence ID" value="CAG8549739.1"/>
    <property type="molecule type" value="Genomic_DNA"/>
</dbReference>
<evidence type="ECO:0000313" key="1">
    <source>
        <dbReference type="EMBL" id="CAG8549739.1"/>
    </source>
</evidence>
<proteinExistence type="predicted"/>
<feature type="non-terminal residue" evidence="1">
    <location>
        <position position="1"/>
    </location>
</feature>
<accession>A0ACA9LTI5</accession>
<protein>
    <submittedName>
        <fullName evidence="1">10103_t:CDS:1</fullName>
    </submittedName>
</protein>
<name>A0ACA9LTI5_9GLOM</name>
<dbReference type="Proteomes" id="UP000789702">
    <property type="component" value="Unassembled WGS sequence"/>
</dbReference>
<reference evidence="1" key="1">
    <citation type="submission" date="2021-06" db="EMBL/GenBank/DDBJ databases">
        <authorList>
            <person name="Kallberg Y."/>
            <person name="Tangrot J."/>
            <person name="Rosling A."/>
        </authorList>
    </citation>
    <scope>NUCLEOTIDE SEQUENCE</scope>
    <source>
        <strain evidence="1">IL203A</strain>
    </source>
</reference>
<keyword evidence="2" id="KW-1185">Reference proteome</keyword>
<evidence type="ECO:0000313" key="2">
    <source>
        <dbReference type="Proteomes" id="UP000789702"/>
    </source>
</evidence>